<feature type="compositionally biased region" description="Basic and acidic residues" evidence="1">
    <location>
        <begin position="31"/>
        <end position="54"/>
    </location>
</feature>
<evidence type="ECO:0000313" key="2">
    <source>
        <dbReference type="EMBL" id="TCD65307.1"/>
    </source>
</evidence>
<organism evidence="2 3">
    <name type="scientific">Steccherinum ochraceum</name>
    <dbReference type="NCBI Taxonomy" id="92696"/>
    <lineage>
        <taxon>Eukaryota</taxon>
        <taxon>Fungi</taxon>
        <taxon>Dikarya</taxon>
        <taxon>Basidiomycota</taxon>
        <taxon>Agaricomycotina</taxon>
        <taxon>Agaricomycetes</taxon>
        <taxon>Polyporales</taxon>
        <taxon>Steccherinaceae</taxon>
        <taxon>Steccherinum</taxon>
    </lineage>
</organism>
<comment type="caution">
    <text evidence="2">The sequence shown here is derived from an EMBL/GenBank/DDBJ whole genome shotgun (WGS) entry which is preliminary data.</text>
</comment>
<gene>
    <name evidence="2" type="ORF">EIP91_002793</name>
</gene>
<dbReference type="Proteomes" id="UP000292702">
    <property type="component" value="Unassembled WGS sequence"/>
</dbReference>
<feature type="region of interest" description="Disordered" evidence="1">
    <location>
        <begin position="1"/>
        <end position="91"/>
    </location>
</feature>
<proteinExistence type="predicted"/>
<reference evidence="2 3" key="1">
    <citation type="submission" date="2018-11" db="EMBL/GenBank/DDBJ databases">
        <title>Genome assembly of Steccherinum ochraceum LE-BIN_3174, the white-rot fungus of the Steccherinaceae family (The Residual Polyporoid clade, Polyporales, Basidiomycota).</title>
        <authorList>
            <person name="Fedorova T.V."/>
            <person name="Glazunova O.A."/>
            <person name="Landesman E.O."/>
            <person name="Moiseenko K.V."/>
            <person name="Psurtseva N.V."/>
            <person name="Savinova O.S."/>
            <person name="Shakhova N.V."/>
            <person name="Tyazhelova T.V."/>
            <person name="Vasina D.V."/>
        </authorList>
    </citation>
    <scope>NUCLEOTIDE SEQUENCE [LARGE SCALE GENOMIC DNA]</scope>
    <source>
        <strain evidence="2 3">LE-BIN_3174</strain>
    </source>
</reference>
<dbReference type="EMBL" id="RWJN01000187">
    <property type="protein sequence ID" value="TCD65307.1"/>
    <property type="molecule type" value="Genomic_DNA"/>
</dbReference>
<evidence type="ECO:0000313" key="3">
    <source>
        <dbReference type="Proteomes" id="UP000292702"/>
    </source>
</evidence>
<evidence type="ECO:0000256" key="1">
    <source>
        <dbReference type="SAM" id="MobiDB-lite"/>
    </source>
</evidence>
<protein>
    <submittedName>
        <fullName evidence="2">Uncharacterized protein</fullName>
    </submittedName>
</protein>
<name>A0A4V2MW86_9APHY</name>
<dbReference type="AlphaFoldDB" id="A0A4V2MW86"/>
<sequence length="218" mass="23548">MTAPGPSTWHLKSDGPTVPVVFLNGITQGEARADGEDSSTRHGPPREAKRRVGDDATPSGSREATIESPSHLPVPREASAKEFATPPRDHCSNASDGRWLKVLSILFQDYWNTSSAIVVRHSMGRTRKGYLESSRRPTCSKIVGTLHSSASPTNRYALNEPAPQLALGFPHGCSRILGTGPSFHPSPPVAPSLELCAPPLHWISGTWHPLTLIKRIEG</sequence>
<accession>A0A4V2MW86</accession>
<keyword evidence="3" id="KW-1185">Reference proteome</keyword>